<dbReference type="PROSITE" id="PS00108">
    <property type="entry name" value="PROTEIN_KINASE_ST"/>
    <property type="match status" value="1"/>
</dbReference>
<evidence type="ECO:0000256" key="3">
    <source>
        <dbReference type="ARBA" id="ARBA00012409"/>
    </source>
</evidence>
<dbReference type="GO" id="GO:0005524">
    <property type="term" value="F:ATP binding"/>
    <property type="evidence" value="ECO:0007669"/>
    <property type="project" value="UniProtKB-UniRule"/>
</dbReference>
<feature type="compositionally biased region" description="Polar residues" evidence="17">
    <location>
        <begin position="1461"/>
        <end position="1479"/>
    </location>
</feature>
<feature type="compositionally biased region" description="Low complexity" evidence="17">
    <location>
        <begin position="804"/>
        <end position="813"/>
    </location>
</feature>
<feature type="compositionally biased region" description="Basic residues" evidence="17">
    <location>
        <begin position="199"/>
        <end position="210"/>
    </location>
</feature>
<evidence type="ECO:0000256" key="16">
    <source>
        <dbReference type="PROSITE-ProRule" id="PRU10141"/>
    </source>
</evidence>
<comment type="subcellular location">
    <subcellularLocation>
        <location evidence="1">Nucleus</location>
    </subcellularLocation>
</comment>
<feature type="compositionally biased region" description="Pro residues" evidence="17">
    <location>
        <begin position="673"/>
        <end position="693"/>
    </location>
</feature>
<gene>
    <name evidence="19" type="ORF">ALC62_06856</name>
</gene>
<evidence type="ECO:0000256" key="12">
    <source>
        <dbReference type="ARBA" id="ARBA00041920"/>
    </source>
</evidence>
<dbReference type="EMBL" id="KQ977492">
    <property type="protein sequence ID" value="KYN02307.1"/>
    <property type="molecule type" value="Genomic_DNA"/>
</dbReference>
<evidence type="ECO:0000256" key="14">
    <source>
        <dbReference type="ARBA" id="ARBA00048367"/>
    </source>
</evidence>
<dbReference type="InterPro" id="IPR011009">
    <property type="entry name" value="Kinase-like_dom_sf"/>
</dbReference>
<dbReference type="Gene3D" id="3.30.200.20">
    <property type="entry name" value="Phosphorylase Kinase, domain 1"/>
    <property type="match status" value="1"/>
</dbReference>
<dbReference type="InterPro" id="IPR017441">
    <property type="entry name" value="Protein_kinase_ATP_BS"/>
</dbReference>
<feature type="compositionally biased region" description="Polar residues" evidence="17">
    <location>
        <begin position="147"/>
        <end position="161"/>
    </location>
</feature>
<proteinExistence type="inferred from homology"/>
<evidence type="ECO:0000313" key="20">
    <source>
        <dbReference type="Proteomes" id="UP000078542"/>
    </source>
</evidence>
<keyword evidence="10" id="KW-0539">Nucleus</keyword>
<feature type="compositionally biased region" description="Basic residues" evidence="17">
    <location>
        <begin position="390"/>
        <end position="404"/>
    </location>
</feature>
<feature type="region of interest" description="Disordered" evidence="17">
    <location>
        <begin position="771"/>
        <end position="852"/>
    </location>
</feature>
<feature type="compositionally biased region" description="Basic and acidic residues" evidence="17">
    <location>
        <begin position="405"/>
        <end position="420"/>
    </location>
</feature>
<dbReference type="GO" id="GO:0032968">
    <property type="term" value="P:positive regulation of transcription elongation by RNA polymerase II"/>
    <property type="evidence" value="ECO:0007669"/>
    <property type="project" value="TreeGrafter"/>
</dbReference>
<feature type="compositionally biased region" description="Polar residues" evidence="17">
    <location>
        <begin position="15"/>
        <end position="26"/>
    </location>
</feature>
<evidence type="ECO:0000259" key="18">
    <source>
        <dbReference type="PROSITE" id="PS50011"/>
    </source>
</evidence>
<feature type="compositionally biased region" description="Basic and acidic residues" evidence="17">
    <location>
        <begin position="576"/>
        <end position="591"/>
    </location>
</feature>
<evidence type="ECO:0000256" key="5">
    <source>
        <dbReference type="ARBA" id="ARBA00022527"/>
    </source>
</evidence>
<dbReference type="SMART" id="SM00220">
    <property type="entry name" value="S_TKc"/>
    <property type="match status" value="1"/>
</dbReference>
<keyword evidence="8" id="KW-0418">Kinase</keyword>
<evidence type="ECO:0000256" key="17">
    <source>
        <dbReference type="SAM" id="MobiDB-lite"/>
    </source>
</evidence>
<dbReference type="GO" id="GO:0004693">
    <property type="term" value="F:cyclin-dependent protein serine/threonine kinase activity"/>
    <property type="evidence" value="ECO:0007669"/>
    <property type="project" value="UniProtKB-EC"/>
</dbReference>
<feature type="region of interest" description="Disordered" evidence="17">
    <location>
        <begin position="1222"/>
        <end position="1254"/>
    </location>
</feature>
<keyword evidence="20" id="KW-1185">Reference proteome</keyword>
<dbReference type="Gene3D" id="1.10.510.10">
    <property type="entry name" value="Transferase(Phosphotransferase) domain 1"/>
    <property type="match status" value="1"/>
</dbReference>
<evidence type="ECO:0000256" key="2">
    <source>
        <dbReference type="ARBA" id="ARBA00006485"/>
    </source>
</evidence>
<feature type="region of interest" description="Disordered" evidence="17">
    <location>
        <begin position="670"/>
        <end position="694"/>
    </location>
</feature>
<evidence type="ECO:0000256" key="10">
    <source>
        <dbReference type="ARBA" id="ARBA00023242"/>
    </source>
</evidence>
<dbReference type="GO" id="GO:0008353">
    <property type="term" value="F:RNA polymerase II CTD heptapeptide repeat kinase activity"/>
    <property type="evidence" value="ECO:0007669"/>
    <property type="project" value="UniProtKB-EC"/>
</dbReference>
<evidence type="ECO:0000256" key="4">
    <source>
        <dbReference type="ARBA" id="ARBA00012425"/>
    </source>
</evidence>
<keyword evidence="7 16" id="KW-0547">Nucleotide-binding</keyword>
<comment type="catalytic activity">
    <reaction evidence="14">
        <text>L-seryl-[protein] + ATP = O-phospho-L-seryl-[protein] + ADP + H(+)</text>
        <dbReference type="Rhea" id="RHEA:17989"/>
        <dbReference type="Rhea" id="RHEA-COMP:9863"/>
        <dbReference type="Rhea" id="RHEA-COMP:11604"/>
        <dbReference type="ChEBI" id="CHEBI:15378"/>
        <dbReference type="ChEBI" id="CHEBI:29999"/>
        <dbReference type="ChEBI" id="CHEBI:30616"/>
        <dbReference type="ChEBI" id="CHEBI:83421"/>
        <dbReference type="ChEBI" id="CHEBI:456216"/>
        <dbReference type="EC" id="2.7.11.22"/>
    </reaction>
</comment>
<feature type="region of interest" description="Disordered" evidence="17">
    <location>
        <begin position="1461"/>
        <end position="1490"/>
    </location>
</feature>
<evidence type="ECO:0000256" key="9">
    <source>
        <dbReference type="ARBA" id="ARBA00022840"/>
    </source>
</evidence>
<feature type="compositionally biased region" description="Low complexity" evidence="17">
    <location>
        <begin position="1480"/>
        <end position="1490"/>
    </location>
</feature>
<sequence>MPSTRDIERAKRNGRIQSQRGSTSSEVNRHNFDGIDKRHRRHGKKSSGKKKKKRSRDKSLETIPTVASSVVKPLVEYSDVSSEDLSEPEAGEIQSEDSRANSYTDGEVPDSFLQRRYYGSSPIRTLGVSPISVSPTPSVQHRHSSRRYSLSNEQQQPTTMHGATPEYEEESRRYARRKEKKHKREKKKKRSLSPLSNSGKKKKRKSKRYSHSLSPHRVAEENCPSPNRDKQSSIIGSVNWSESPPLPLKDNMSPISPATPREQRYPSDEVELEMSRQTSRNITPPSLMSTRQIESPHTPLMPPCATTPENLNKAGPIVVSKHSSPDRQKLSPSMHMTRRTSVSPGPIVVNRRKPYSPSPPSRRRDNNPRRRDFSTPVLHKRKYSPSPATVKRRTDRNISPKRRRRDESDQRSHRLHDDRRGKRKSRSTRSPTGSRLQSPLSRSRSRSPGRWRKLSRSRSRSRPRRSRTPKRSRSPSKSCKTSRKLKSKSPRPRIPSPSPRARSPLSITARNLRGQEKISVTSLFAELVKDRNMRELAFKKLQAAKEKIGNQDDVQIIESTDEKDGDGGNASSENKASTDNKDRPINHKDQHIKAGDNVVDVTDIPVPTSDDNTIACKTPPLPSTGQPSNVPLPNPISTAMNPLTSHTIVHTSPNPPSVMPNNCPMVLSHSPNFPAPAPGVQPPPPPPPPPLPLPQSVEPTSTVLVGGQVPAHMPMSVPPIPILPNMSVPPPPIPPIPVPAPNTIMSKFNPPNNLVPLKSVDPPKPPIVTFTTKSLKRLPLPPGINQNDLESIDSPPSRSPSPPSKAQSKFSASTKPMQKKSIKDLPMPPVVPGSEDLSGEDDPNATPPRLKIERVAPKPKLKRPKILKRRGSRNCHAPMSASGGKDWGERCVDVFEFITQIGEGTYGQVYKARDKRSSVMVALKKVRLENEKEGFPITAVREIKILRQLNHKNIVNLREIVTDKQDALDFRKDKGSFYLVFEYMDHDLMGLLESGMVDFNEMNNASIMKQLLDGLNYCHSKNFLHRDIKCSNILMNNKGEVKLADFGLARLYNAEDRQRPYTNKVITLWYRPPELLLGEERYGPAIDVWSCGCILGELFSKKPLFQANVDMMQLEMISRVCGTPTPAVWPSVIKLPHWHTLKPKKQHRRRLREDFAFIPGAALDLLDKMLELDPEKRITAADALKSAWLKNVQPEQMPAPQLPTWQDCHELWSKKRKRLLREQQESAATKLPPLLPFSNKGGPNKDDLSDVGGSSKRLKMEAGYNSYPSRLGAEAHYGEDNLFNQSGPYIVSTPSYYYNTSPPVKSQSNLKGDQSLEMCTEDNLSRRLIILTNALNQGKPIRVDDLLSLRSDQNECDSKVVQLLADLRAELRLVANARPGGQLDPQLPILNPPLLDTNTPHMPGNFDAHAVYAGDDAVSSHGRWSQLATAGVRSALSALISYHGLDNIYNPATSASAINRLSSNKPPGQPNQAQNLFLPSTSSQQSTFSS</sequence>
<dbReference type="Proteomes" id="UP000078542">
    <property type="component" value="Unassembled WGS sequence"/>
</dbReference>
<dbReference type="EC" id="2.7.11.23" evidence="3"/>
<keyword evidence="6" id="KW-0808">Transferase</keyword>
<organism evidence="19 20">
    <name type="scientific">Cyphomyrmex costatus</name>
    <dbReference type="NCBI Taxonomy" id="456900"/>
    <lineage>
        <taxon>Eukaryota</taxon>
        <taxon>Metazoa</taxon>
        <taxon>Ecdysozoa</taxon>
        <taxon>Arthropoda</taxon>
        <taxon>Hexapoda</taxon>
        <taxon>Insecta</taxon>
        <taxon>Pterygota</taxon>
        <taxon>Neoptera</taxon>
        <taxon>Endopterygota</taxon>
        <taxon>Hymenoptera</taxon>
        <taxon>Apocrita</taxon>
        <taxon>Aculeata</taxon>
        <taxon>Formicoidea</taxon>
        <taxon>Formicidae</taxon>
        <taxon>Myrmicinae</taxon>
        <taxon>Cyphomyrmex</taxon>
    </lineage>
</organism>
<feature type="compositionally biased region" description="Polar residues" evidence="17">
    <location>
        <begin position="275"/>
        <end position="295"/>
    </location>
</feature>
<evidence type="ECO:0000256" key="6">
    <source>
        <dbReference type="ARBA" id="ARBA00022679"/>
    </source>
</evidence>
<dbReference type="PROSITE" id="PS00107">
    <property type="entry name" value="PROTEIN_KINASE_ATP"/>
    <property type="match status" value="1"/>
</dbReference>
<dbReference type="GO" id="GO:0030332">
    <property type="term" value="F:cyclin binding"/>
    <property type="evidence" value="ECO:0007669"/>
    <property type="project" value="TreeGrafter"/>
</dbReference>
<feature type="compositionally biased region" description="Acidic residues" evidence="17">
    <location>
        <begin position="81"/>
        <end position="90"/>
    </location>
</feature>
<dbReference type="EC" id="2.7.11.22" evidence="4"/>
<name>A0A151IIC3_9HYME</name>
<evidence type="ECO:0000256" key="1">
    <source>
        <dbReference type="ARBA" id="ARBA00004123"/>
    </source>
</evidence>
<accession>A0A151IIC3</accession>
<dbReference type="CDD" id="cd07864">
    <property type="entry name" value="STKc_CDK12"/>
    <property type="match status" value="1"/>
</dbReference>
<dbReference type="InterPro" id="IPR008271">
    <property type="entry name" value="Ser/Thr_kinase_AS"/>
</dbReference>
<dbReference type="OrthoDB" id="28397at2759"/>
<feature type="compositionally biased region" description="Basic residues" evidence="17">
    <location>
        <begin position="443"/>
        <end position="491"/>
    </location>
</feature>
<feature type="binding site" evidence="16">
    <location>
        <position position="924"/>
    </location>
    <ligand>
        <name>ATP</name>
        <dbReference type="ChEBI" id="CHEBI:30616"/>
    </ligand>
</feature>
<feature type="compositionally biased region" description="Polar residues" evidence="17">
    <location>
        <begin position="232"/>
        <end position="242"/>
    </location>
</feature>
<comment type="similarity">
    <text evidence="2">Belongs to the protein kinase superfamily. CMGC Ser/Thr protein kinase family. CDC2/CDKX subfamily.</text>
</comment>
<comment type="catalytic activity">
    <reaction evidence="15">
        <text>[DNA-directed RNA polymerase] + ATP = phospho-[DNA-directed RNA polymerase] + ADP + H(+)</text>
        <dbReference type="Rhea" id="RHEA:10216"/>
        <dbReference type="Rhea" id="RHEA-COMP:11321"/>
        <dbReference type="Rhea" id="RHEA-COMP:11322"/>
        <dbReference type="ChEBI" id="CHEBI:15378"/>
        <dbReference type="ChEBI" id="CHEBI:30616"/>
        <dbReference type="ChEBI" id="CHEBI:43176"/>
        <dbReference type="ChEBI" id="CHEBI:68546"/>
        <dbReference type="ChEBI" id="CHEBI:456216"/>
        <dbReference type="EC" id="2.7.11.23"/>
    </reaction>
</comment>
<dbReference type="FunFam" id="3.30.200.20:FF:000074">
    <property type="entry name" value="cyclin-dependent kinase 12 isoform X2"/>
    <property type="match status" value="1"/>
</dbReference>
<keyword evidence="5" id="KW-0723">Serine/threonine-protein kinase</keyword>
<keyword evidence="9 16" id="KW-0067">ATP-binding</keyword>
<evidence type="ECO:0000313" key="19">
    <source>
        <dbReference type="EMBL" id="KYN02307.1"/>
    </source>
</evidence>
<comment type="catalytic activity">
    <reaction evidence="13">
        <text>L-threonyl-[protein] + ATP = O-phospho-L-threonyl-[protein] + ADP + H(+)</text>
        <dbReference type="Rhea" id="RHEA:46608"/>
        <dbReference type="Rhea" id="RHEA-COMP:11060"/>
        <dbReference type="Rhea" id="RHEA-COMP:11605"/>
        <dbReference type="ChEBI" id="CHEBI:15378"/>
        <dbReference type="ChEBI" id="CHEBI:30013"/>
        <dbReference type="ChEBI" id="CHEBI:30616"/>
        <dbReference type="ChEBI" id="CHEBI:61977"/>
        <dbReference type="ChEBI" id="CHEBI:456216"/>
        <dbReference type="EC" id="2.7.11.22"/>
    </reaction>
</comment>
<evidence type="ECO:0000256" key="13">
    <source>
        <dbReference type="ARBA" id="ARBA00047811"/>
    </source>
</evidence>
<dbReference type="PANTHER" id="PTHR24056:SF546">
    <property type="entry name" value="CYCLIN-DEPENDENT KINASE 12"/>
    <property type="match status" value="1"/>
</dbReference>
<feature type="compositionally biased region" description="Low complexity" evidence="17">
    <location>
        <begin position="428"/>
        <end position="442"/>
    </location>
</feature>
<dbReference type="FunFam" id="1.10.510.10:FF:000102">
    <property type="entry name" value="cyclin-dependent kinase 12 isoform X1"/>
    <property type="match status" value="1"/>
</dbReference>
<dbReference type="PROSITE" id="PS50011">
    <property type="entry name" value="PROTEIN_KINASE_DOM"/>
    <property type="match status" value="1"/>
</dbReference>
<dbReference type="KEGG" id="ccoa:108774360"/>
<reference evidence="19 20" key="1">
    <citation type="submission" date="2016-03" db="EMBL/GenBank/DDBJ databases">
        <title>Cyphomyrmex costatus WGS genome.</title>
        <authorList>
            <person name="Nygaard S."/>
            <person name="Hu H."/>
            <person name="Boomsma J."/>
            <person name="Zhang G."/>
        </authorList>
    </citation>
    <scope>NUCLEOTIDE SEQUENCE [LARGE SCALE GENOMIC DNA]</scope>
    <source>
        <strain evidence="19">MS0001</strain>
        <tissue evidence="19">Whole body</tissue>
    </source>
</reference>
<feature type="compositionally biased region" description="Basic residues" evidence="17">
    <location>
        <begin position="174"/>
        <end position="191"/>
    </location>
</feature>
<feature type="compositionally biased region" description="Basic and acidic residues" evidence="17">
    <location>
        <begin position="1"/>
        <end position="11"/>
    </location>
</feature>
<feature type="region of interest" description="Disordered" evidence="17">
    <location>
        <begin position="552"/>
        <end position="591"/>
    </location>
</feature>
<dbReference type="InterPro" id="IPR000719">
    <property type="entry name" value="Prot_kinase_dom"/>
</dbReference>
<dbReference type="PANTHER" id="PTHR24056">
    <property type="entry name" value="CELL DIVISION PROTEIN KINASE"/>
    <property type="match status" value="1"/>
</dbReference>
<protein>
    <recommendedName>
        <fullName evidence="11">Cyclin-dependent kinase 12</fullName>
        <ecNumber evidence="4">2.7.11.22</ecNumber>
        <ecNumber evidence="3">2.7.11.23</ecNumber>
    </recommendedName>
    <alternativeName>
        <fullName evidence="12">Cell division protein kinase 12</fullName>
    </alternativeName>
</protein>
<dbReference type="Pfam" id="PF00069">
    <property type="entry name" value="Pkinase"/>
    <property type="match status" value="1"/>
</dbReference>
<dbReference type="InterPro" id="IPR050108">
    <property type="entry name" value="CDK"/>
</dbReference>
<feature type="compositionally biased region" description="Basic and acidic residues" evidence="17">
    <location>
        <begin position="27"/>
        <end position="36"/>
    </location>
</feature>
<evidence type="ECO:0000256" key="15">
    <source>
        <dbReference type="ARBA" id="ARBA00049280"/>
    </source>
</evidence>
<evidence type="ECO:0000256" key="7">
    <source>
        <dbReference type="ARBA" id="ARBA00022741"/>
    </source>
</evidence>
<feature type="domain" description="Protein kinase" evidence="18">
    <location>
        <begin position="895"/>
        <end position="1189"/>
    </location>
</feature>
<feature type="compositionally biased region" description="Low complexity" evidence="17">
    <location>
        <begin position="128"/>
        <end position="139"/>
    </location>
</feature>
<feature type="compositionally biased region" description="Basic and acidic residues" evidence="17">
    <location>
        <begin position="362"/>
        <end position="373"/>
    </location>
</feature>
<dbReference type="GO" id="GO:0008024">
    <property type="term" value="C:cyclin/CDK positive transcription elongation factor complex"/>
    <property type="evidence" value="ECO:0007669"/>
    <property type="project" value="TreeGrafter"/>
</dbReference>
<feature type="compositionally biased region" description="Basic residues" evidence="17">
    <location>
        <begin position="37"/>
        <end position="56"/>
    </location>
</feature>
<evidence type="ECO:0000256" key="8">
    <source>
        <dbReference type="ARBA" id="ARBA00022777"/>
    </source>
</evidence>
<feature type="region of interest" description="Disordered" evidence="17">
    <location>
        <begin position="1"/>
        <end position="510"/>
    </location>
</feature>
<evidence type="ECO:0000256" key="11">
    <source>
        <dbReference type="ARBA" id="ARBA00040213"/>
    </source>
</evidence>
<dbReference type="STRING" id="456900.A0A151IIC3"/>
<dbReference type="SUPFAM" id="SSF56112">
    <property type="entry name" value="Protein kinase-like (PK-like)"/>
    <property type="match status" value="1"/>
</dbReference>